<comment type="similarity">
    <text evidence="1">Belongs to the ADIP family.</text>
</comment>
<keyword evidence="5" id="KW-1185">Reference proteome</keyword>
<feature type="compositionally biased region" description="Polar residues" evidence="3">
    <location>
        <begin position="559"/>
        <end position="578"/>
    </location>
</feature>
<evidence type="ECO:0000256" key="2">
    <source>
        <dbReference type="ARBA" id="ARBA00023054"/>
    </source>
</evidence>
<feature type="compositionally biased region" description="Basic and acidic residues" evidence="3">
    <location>
        <begin position="372"/>
        <end position="384"/>
    </location>
</feature>
<name>A0A0C2ZTW3_9AGAM</name>
<dbReference type="AlphaFoldDB" id="A0A0C2ZTW3"/>
<gene>
    <name evidence="4" type="ORF">SCLCIDRAFT_1220625</name>
</gene>
<feature type="compositionally biased region" description="Pro residues" evidence="3">
    <location>
        <begin position="537"/>
        <end position="551"/>
    </location>
</feature>
<evidence type="ECO:0000313" key="4">
    <source>
        <dbReference type="EMBL" id="KIM55977.1"/>
    </source>
</evidence>
<organism evidence="4 5">
    <name type="scientific">Scleroderma citrinum Foug A</name>
    <dbReference type="NCBI Taxonomy" id="1036808"/>
    <lineage>
        <taxon>Eukaryota</taxon>
        <taxon>Fungi</taxon>
        <taxon>Dikarya</taxon>
        <taxon>Basidiomycota</taxon>
        <taxon>Agaricomycotina</taxon>
        <taxon>Agaricomycetes</taxon>
        <taxon>Agaricomycetidae</taxon>
        <taxon>Boletales</taxon>
        <taxon>Sclerodermatineae</taxon>
        <taxon>Sclerodermataceae</taxon>
        <taxon>Scleroderma</taxon>
    </lineage>
</organism>
<dbReference type="PANTHER" id="PTHR47057:SF1">
    <property type="entry name" value="AFADIN_ALPHA-ACTININ-BINDING PROTEIN"/>
    <property type="match status" value="1"/>
</dbReference>
<dbReference type="InParanoid" id="A0A0C2ZTW3"/>
<feature type="region of interest" description="Disordered" evidence="3">
    <location>
        <begin position="632"/>
        <end position="791"/>
    </location>
</feature>
<dbReference type="OrthoDB" id="312015at2759"/>
<sequence length="791" mass="86235">MAEAKKLVHWALDVSVSEFGSPFSDASTSSFASTPNLQYLNSQLVAHGFINAPGISLDGISSADSERVAKCLLSMLSQRMNDMSQAENLSTKLRTLSYDHERLMNMHRTSNAKLENTEKEVSLCKSRLATSARALQSSEANHKQTTADLQRARSSVQGLRTTHVMELRKKEKEIERMVEKWIKLADAQQKFSAASTGISFYGANAEVVSGSEDVGKGNSYLEVALEHAEAARAELFADSTRLRRLTVMSANRIQSLIHSMRLMASIPEDEPSYMDHDALFPLAPINAAEEKLQSLFSSASDALALLTKHFEQQSFSSQSLNGGSANVSDTADRQRLRATVERLQAELEKKDLQYKSQAAELHTLHGQLREQSSPRDSHIMGSEQERERLDQIKKELEDERAKFTEASVKLGRERVALENERIDFLEEKRIWQEQQLTHPPAAPRLHIDLVPDILAESSPKRSIRKSPRKQKIVGKSASGRKTRASRRPSIFSIPPPTRIEPAYETELIPIHVPPSPSSTQSQTQAPRKSILPTSFVLPPPSPRTSLPPPPNTLLEAFRNDSSGNTAEPSSSSQTTSPDLMSAVDEPALSQNGQLVPPQTPPVGERPFPMAKPLAAHMTHAYSPAKPSPLSRILMLASSSDNPESRPLQTLGEAEAALANRLAPLQRDMEDDEESPLREKKAERNVASSDGIQKSSADKKSISKLKGHPQPGGPPAAGKSRASGSLEKENRGKSTRKVSPGIAPQAKVANTTKPESSGKAAVTKAPPRPPAGRGGARRVLVGSADAAPGWKG</sequence>
<feature type="region of interest" description="Disordered" evidence="3">
    <location>
        <begin position="136"/>
        <end position="155"/>
    </location>
</feature>
<feature type="compositionally biased region" description="Basic residues" evidence="3">
    <location>
        <begin position="461"/>
        <end position="486"/>
    </location>
</feature>
<proteinExistence type="inferred from homology"/>
<evidence type="ECO:0000256" key="1">
    <source>
        <dbReference type="ARBA" id="ARBA00009291"/>
    </source>
</evidence>
<dbReference type="PANTHER" id="PTHR47057">
    <property type="entry name" value="AFADIN/ALPHA-ACTININ-BINDING"/>
    <property type="match status" value="1"/>
</dbReference>
<dbReference type="STRING" id="1036808.A0A0C2ZTW3"/>
<dbReference type="Pfam" id="PF11559">
    <property type="entry name" value="ADIP"/>
    <property type="match status" value="1"/>
</dbReference>
<feature type="compositionally biased region" description="Polar residues" evidence="3">
    <location>
        <begin position="685"/>
        <end position="694"/>
    </location>
</feature>
<reference evidence="4 5" key="1">
    <citation type="submission" date="2014-04" db="EMBL/GenBank/DDBJ databases">
        <authorList>
            <consortium name="DOE Joint Genome Institute"/>
            <person name="Kuo A."/>
            <person name="Kohler A."/>
            <person name="Nagy L.G."/>
            <person name="Floudas D."/>
            <person name="Copeland A."/>
            <person name="Barry K.W."/>
            <person name="Cichocki N."/>
            <person name="Veneault-Fourrey C."/>
            <person name="LaButti K."/>
            <person name="Lindquist E.A."/>
            <person name="Lipzen A."/>
            <person name="Lundell T."/>
            <person name="Morin E."/>
            <person name="Murat C."/>
            <person name="Sun H."/>
            <person name="Tunlid A."/>
            <person name="Henrissat B."/>
            <person name="Grigoriev I.V."/>
            <person name="Hibbett D.S."/>
            <person name="Martin F."/>
            <person name="Nordberg H.P."/>
            <person name="Cantor M.N."/>
            <person name="Hua S.X."/>
        </authorList>
    </citation>
    <scope>NUCLEOTIDE SEQUENCE [LARGE SCALE GENOMIC DNA]</scope>
    <source>
        <strain evidence="4 5">Foug A</strain>
    </source>
</reference>
<dbReference type="Proteomes" id="UP000053989">
    <property type="component" value="Unassembled WGS sequence"/>
</dbReference>
<feature type="region of interest" description="Disordered" evidence="3">
    <location>
        <begin position="458"/>
        <end position="609"/>
    </location>
</feature>
<evidence type="ECO:0000256" key="3">
    <source>
        <dbReference type="SAM" id="MobiDB-lite"/>
    </source>
</evidence>
<dbReference type="EMBL" id="KN822124">
    <property type="protein sequence ID" value="KIM55977.1"/>
    <property type="molecule type" value="Genomic_DNA"/>
</dbReference>
<reference evidence="5" key="2">
    <citation type="submission" date="2015-01" db="EMBL/GenBank/DDBJ databases">
        <title>Evolutionary Origins and Diversification of the Mycorrhizal Mutualists.</title>
        <authorList>
            <consortium name="DOE Joint Genome Institute"/>
            <consortium name="Mycorrhizal Genomics Consortium"/>
            <person name="Kohler A."/>
            <person name="Kuo A."/>
            <person name="Nagy L.G."/>
            <person name="Floudas D."/>
            <person name="Copeland A."/>
            <person name="Barry K.W."/>
            <person name="Cichocki N."/>
            <person name="Veneault-Fourrey C."/>
            <person name="LaButti K."/>
            <person name="Lindquist E.A."/>
            <person name="Lipzen A."/>
            <person name="Lundell T."/>
            <person name="Morin E."/>
            <person name="Murat C."/>
            <person name="Riley R."/>
            <person name="Ohm R."/>
            <person name="Sun H."/>
            <person name="Tunlid A."/>
            <person name="Henrissat B."/>
            <person name="Grigoriev I.V."/>
            <person name="Hibbett D.S."/>
            <person name="Martin F."/>
        </authorList>
    </citation>
    <scope>NUCLEOTIDE SEQUENCE [LARGE SCALE GENOMIC DNA]</scope>
    <source>
        <strain evidence="5">Foug A</strain>
    </source>
</reference>
<accession>A0A0C2ZTW3</accession>
<dbReference type="InterPro" id="IPR021622">
    <property type="entry name" value="Afadin/alpha-actinin-bd"/>
</dbReference>
<dbReference type="HOGENOM" id="CLU_016779_0_0_1"/>
<evidence type="ECO:0000313" key="5">
    <source>
        <dbReference type="Proteomes" id="UP000053989"/>
    </source>
</evidence>
<feature type="compositionally biased region" description="Basic and acidic residues" evidence="3">
    <location>
        <begin position="674"/>
        <end position="683"/>
    </location>
</feature>
<feature type="region of interest" description="Disordered" evidence="3">
    <location>
        <begin position="365"/>
        <end position="384"/>
    </location>
</feature>
<keyword evidence="2" id="KW-0175">Coiled coil</keyword>
<protein>
    <submittedName>
        <fullName evidence="4">Uncharacterized protein</fullName>
    </submittedName>
</protein>